<evidence type="ECO:0000256" key="1">
    <source>
        <dbReference type="ARBA" id="ARBA00022714"/>
    </source>
</evidence>
<dbReference type="GO" id="GO:0046872">
    <property type="term" value="F:metal ion binding"/>
    <property type="evidence" value="ECO:0007669"/>
    <property type="project" value="UniProtKB-KW"/>
</dbReference>
<keyword evidence="3" id="KW-0560">Oxidoreductase</keyword>
<evidence type="ECO:0000256" key="2">
    <source>
        <dbReference type="ARBA" id="ARBA00022723"/>
    </source>
</evidence>
<keyword evidence="1" id="KW-0001">2Fe-2S</keyword>
<dbReference type="InterPro" id="IPR050584">
    <property type="entry name" value="Cholesterol_7-desaturase"/>
</dbReference>
<keyword evidence="8" id="KW-1185">Reference proteome</keyword>
<keyword evidence="2" id="KW-0479">Metal-binding</keyword>
<dbReference type="Pfam" id="PF00355">
    <property type="entry name" value="Rieske"/>
    <property type="match status" value="1"/>
</dbReference>
<dbReference type="EMBL" id="JABBFX010000002">
    <property type="protein sequence ID" value="NML45875.1"/>
    <property type="molecule type" value="Genomic_DNA"/>
</dbReference>
<evidence type="ECO:0000256" key="3">
    <source>
        <dbReference type="ARBA" id="ARBA00023002"/>
    </source>
</evidence>
<dbReference type="CDD" id="cd03479">
    <property type="entry name" value="Rieske_RO_Alpha_PhDO_like"/>
    <property type="match status" value="1"/>
</dbReference>
<dbReference type="AlphaFoldDB" id="A0A848H501"/>
<reference evidence="7 8" key="1">
    <citation type="submission" date="2020-04" db="EMBL/GenBank/DDBJ databases">
        <title>Ramlibacter sp. G-1-2-2 isolated from soil.</title>
        <authorList>
            <person name="Dahal R.H."/>
        </authorList>
    </citation>
    <scope>NUCLEOTIDE SEQUENCE [LARGE SCALE GENOMIC DNA]</scope>
    <source>
        <strain evidence="7 8">G-1-2-2</strain>
    </source>
</reference>
<organism evidence="7 8">
    <name type="scientific">Ramlibacter agri</name>
    <dbReference type="NCBI Taxonomy" id="2728837"/>
    <lineage>
        <taxon>Bacteria</taxon>
        <taxon>Pseudomonadati</taxon>
        <taxon>Pseudomonadota</taxon>
        <taxon>Betaproteobacteria</taxon>
        <taxon>Burkholderiales</taxon>
        <taxon>Comamonadaceae</taxon>
        <taxon>Ramlibacter</taxon>
    </lineage>
</organism>
<dbReference type="SUPFAM" id="SSF50022">
    <property type="entry name" value="ISP domain"/>
    <property type="match status" value="1"/>
</dbReference>
<name>A0A848H501_9BURK</name>
<protein>
    <submittedName>
        <fullName evidence="7">Rieske 2Fe-2S domain-containing protein</fullName>
    </submittedName>
</protein>
<evidence type="ECO:0000259" key="6">
    <source>
        <dbReference type="PROSITE" id="PS51296"/>
    </source>
</evidence>
<dbReference type="PANTHER" id="PTHR21266:SF59">
    <property type="entry name" value="BLR4922 PROTEIN"/>
    <property type="match status" value="1"/>
</dbReference>
<comment type="caution">
    <text evidence="7">The sequence shown here is derived from an EMBL/GenBank/DDBJ whole genome shotgun (WGS) entry which is preliminary data.</text>
</comment>
<dbReference type="SUPFAM" id="SSF55961">
    <property type="entry name" value="Bet v1-like"/>
    <property type="match status" value="1"/>
</dbReference>
<keyword evidence="5" id="KW-0411">Iron-sulfur</keyword>
<dbReference type="Proteomes" id="UP000541185">
    <property type="component" value="Unassembled WGS sequence"/>
</dbReference>
<sequence>MGDLMRRYWLPALASSELQADGDPVRLLLLGEKLIAFRDSQGRVGVMDHRCPHRCASLFFGRNEADGLRCVYHGWKFDVEGNCLDMPNVQNGAAMKARVHAKAYKAAERSGLVWVYMGPQDDVPPLPRMEAALIPEGEVSVRFVQRACNWLQALEGDIDTSHFGFLHAGHAQPEDFQDDHPMRHTVTNRAPEYHVADTPWGTSYGAYRLEGDGRMSWRVANFMFPFWTQAPNSDFLTNVAVRGWVPMDDEHTMVVMLSWKKSPGAYTGMPLKNGQPIPGFAPAVDYLPNTTDWHGRWRPRARAGNDYEIDRDAQRRNEIYTGIRMVFMQDQAVTESMGPITDHAFEHLVPSDQMVVRTRRRVLKAAQALREQGTLPPGVRDPQVMWDARSGSFHTPAAADWQQAYREQLQAAIRVPTAEREHVPGA</sequence>
<accession>A0A848H501</accession>
<dbReference type="Pfam" id="PF19301">
    <property type="entry name" value="LigXa_C"/>
    <property type="match status" value="1"/>
</dbReference>
<gene>
    <name evidence="7" type="ORF">HHL11_19155</name>
</gene>
<dbReference type="GO" id="GO:0016491">
    <property type="term" value="F:oxidoreductase activity"/>
    <property type="evidence" value="ECO:0007669"/>
    <property type="project" value="UniProtKB-KW"/>
</dbReference>
<evidence type="ECO:0000256" key="5">
    <source>
        <dbReference type="ARBA" id="ARBA00023014"/>
    </source>
</evidence>
<evidence type="ECO:0000256" key="4">
    <source>
        <dbReference type="ARBA" id="ARBA00023004"/>
    </source>
</evidence>
<dbReference type="InterPro" id="IPR017941">
    <property type="entry name" value="Rieske_2Fe-2S"/>
</dbReference>
<dbReference type="InterPro" id="IPR036922">
    <property type="entry name" value="Rieske_2Fe-2S_sf"/>
</dbReference>
<evidence type="ECO:0000313" key="7">
    <source>
        <dbReference type="EMBL" id="NML45875.1"/>
    </source>
</evidence>
<feature type="domain" description="Rieske" evidence="6">
    <location>
        <begin position="9"/>
        <end position="115"/>
    </location>
</feature>
<proteinExistence type="predicted"/>
<dbReference type="Gene3D" id="2.102.10.10">
    <property type="entry name" value="Rieske [2Fe-2S] iron-sulphur domain"/>
    <property type="match status" value="1"/>
</dbReference>
<dbReference type="PROSITE" id="PS51296">
    <property type="entry name" value="RIESKE"/>
    <property type="match status" value="1"/>
</dbReference>
<dbReference type="PANTHER" id="PTHR21266">
    <property type="entry name" value="IRON-SULFUR DOMAIN CONTAINING PROTEIN"/>
    <property type="match status" value="1"/>
</dbReference>
<evidence type="ECO:0000313" key="8">
    <source>
        <dbReference type="Proteomes" id="UP000541185"/>
    </source>
</evidence>
<dbReference type="InterPro" id="IPR045623">
    <property type="entry name" value="LigXa_C"/>
</dbReference>
<keyword evidence="4" id="KW-0408">Iron</keyword>
<dbReference type="GO" id="GO:0051537">
    <property type="term" value="F:2 iron, 2 sulfur cluster binding"/>
    <property type="evidence" value="ECO:0007669"/>
    <property type="project" value="UniProtKB-KW"/>
</dbReference>